<name>A0A2K2U3P8_9ACTN</name>
<dbReference type="Pfam" id="PF02900">
    <property type="entry name" value="LigB"/>
    <property type="match status" value="1"/>
</dbReference>
<dbReference type="GO" id="GO:0016702">
    <property type="term" value="F:oxidoreductase activity, acting on single donors with incorporation of molecular oxygen, incorporation of two atoms of oxygen"/>
    <property type="evidence" value="ECO:0007669"/>
    <property type="project" value="UniProtKB-ARBA"/>
</dbReference>
<feature type="domain" description="AMMECR1" evidence="1">
    <location>
        <begin position="308"/>
        <end position="489"/>
    </location>
</feature>
<dbReference type="GO" id="GO:0008198">
    <property type="term" value="F:ferrous iron binding"/>
    <property type="evidence" value="ECO:0007669"/>
    <property type="project" value="InterPro"/>
</dbReference>
<sequence>MSIVAAYVVSHPPLRGRKPERSDAAGGVGSGCADAAGAFGAVREVARRIGAHAPETVVVACPHAPRFLDCFHLSTGEAALAAAGAWRVFPNAVRYDGALVARVAACARKHAVPICGSGMGDVRLDRATSSVLALLGGALEGARIVRVGVSNLSPETHRALGRCIAEAARDLGRKCVFVAIGSLGCDRGGAFEDVREKPRADARPEALVFARETAALLDAGDLEGFLSVDPALAEAAGACLLRPLQIMAGALEGAPFTHELLDGAAPARAERIAGAFEVRGAQGDGAVPSPIDAAAAAREVAGSHVPRTESDPYAALAKKSVEGLARSGGPIDRPEHLPSELLDERAGVFVSLCDRAGLRGRAGTFEPVTGCVADEIMRNAASAAAGGARFAPVRSCELGGLTYAVDVLRPPLPVASAAELDPARWGVAVSKGRRRGVALPGLEGVAAAWEQVALAKRSAGIDPADDDVELARFETVRHVARADVSHAAGGGGSDG</sequence>
<evidence type="ECO:0000313" key="2">
    <source>
        <dbReference type="EMBL" id="PNV64909.1"/>
    </source>
</evidence>
<evidence type="ECO:0000313" key="3">
    <source>
        <dbReference type="Proteomes" id="UP000236488"/>
    </source>
</evidence>
<gene>
    <name evidence="2" type="ORF">C2L80_09390</name>
</gene>
<dbReference type="EMBL" id="PPEL01000059">
    <property type="protein sequence ID" value="PNV64909.1"/>
    <property type="molecule type" value="Genomic_DNA"/>
</dbReference>
<dbReference type="SUPFAM" id="SSF143447">
    <property type="entry name" value="AMMECR1-like"/>
    <property type="match status" value="1"/>
</dbReference>
<keyword evidence="2" id="KW-0223">Dioxygenase</keyword>
<dbReference type="InterPro" id="IPR004183">
    <property type="entry name" value="Xdiol_dOase_suB"/>
</dbReference>
<dbReference type="InterPro" id="IPR036071">
    <property type="entry name" value="AMMECR1_dom_sf"/>
</dbReference>
<dbReference type="Pfam" id="PF01871">
    <property type="entry name" value="AMMECR1"/>
    <property type="match status" value="1"/>
</dbReference>
<dbReference type="InterPro" id="IPR027485">
    <property type="entry name" value="AMMECR1_N"/>
</dbReference>
<proteinExistence type="predicted"/>
<keyword evidence="3" id="KW-1185">Reference proteome</keyword>
<comment type="caution">
    <text evidence="2">The sequence shown here is derived from an EMBL/GenBank/DDBJ whole genome shotgun (WGS) entry which is preliminary data.</text>
</comment>
<evidence type="ECO:0000259" key="1">
    <source>
        <dbReference type="PROSITE" id="PS51112"/>
    </source>
</evidence>
<dbReference type="Proteomes" id="UP000236488">
    <property type="component" value="Unassembled WGS sequence"/>
</dbReference>
<dbReference type="CDD" id="cd07951">
    <property type="entry name" value="ED_3B_N_AMMECR1"/>
    <property type="match status" value="1"/>
</dbReference>
<dbReference type="SUPFAM" id="SSF53213">
    <property type="entry name" value="LigB-like"/>
    <property type="match status" value="1"/>
</dbReference>
<dbReference type="RefSeq" id="WP_103263089.1">
    <property type="nucleotide sequence ID" value="NZ_PPEL01000059.1"/>
</dbReference>
<organism evidence="2 3">
    <name type="scientific">Rubneribacter badeniensis</name>
    <dbReference type="NCBI Taxonomy" id="2070688"/>
    <lineage>
        <taxon>Bacteria</taxon>
        <taxon>Bacillati</taxon>
        <taxon>Actinomycetota</taxon>
        <taxon>Coriobacteriia</taxon>
        <taxon>Eggerthellales</taxon>
        <taxon>Eggerthellaceae</taxon>
        <taxon>Rubneribacter</taxon>
    </lineage>
</organism>
<accession>A0A2K2U3P8</accession>
<dbReference type="Gene3D" id="3.40.830.10">
    <property type="entry name" value="LigB-like"/>
    <property type="match status" value="1"/>
</dbReference>
<reference evidence="2 3" key="1">
    <citation type="journal article" date="2018" name="Int. J. Syst. Evol. Microbiol.">
        <title>Rubneribacter badeniensis gen. nov., sp. nov. and Enteroscipio rubneri gen. nov., sp. nov., new members of the Eggerthellaceae isolated from human faeces.</title>
        <authorList>
            <person name="Danylec N."/>
            <person name="Gobl A."/>
            <person name="Stoll D.A."/>
            <person name="Hetzer B."/>
            <person name="Kulling S.E."/>
            <person name="Huch M."/>
        </authorList>
    </citation>
    <scope>NUCLEOTIDE SEQUENCE [LARGE SCALE GENOMIC DNA]</scope>
    <source>
        <strain evidence="2 3">ResAG-85</strain>
    </source>
</reference>
<dbReference type="AlphaFoldDB" id="A0A2K2U3P8"/>
<dbReference type="InterPro" id="IPR002733">
    <property type="entry name" value="AMMECR1_domain"/>
</dbReference>
<dbReference type="PROSITE" id="PS51112">
    <property type="entry name" value="AMMECR1"/>
    <property type="match status" value="1"/>
</dbReference>
<keyword evidence="2" id="KW-0560">Oxidoreductase</keyword>
<protein>
    <submittedName>
        <fullName evidence="2">Extradiol ring-cleavage dioxygenase</fullName>
    </submittedName>
</protein>
<dbReference type="Gene3D" id="3.30.700.20">
    <property type="entry name" value="Hypothetical protein ph0010, domain 1"/>
    <property type="match status" value="1"/>
</dbReference>